<feature type="active site" description="Proton donor" evidence="4">
    <location>
        <position position="48"/>
    </location>
</feature>
<dbReference type="InterPro" id="IPR020471">
    <property type="entry name" value="AKR"/>
</dbReference>
<protein>
    <submittedName>
        <fullName evidence="8">Alcohol dehydrogenase (NADP+)</fullName>
    </submittedName>
</protein>
<evidence type="ECO:0000313" key="9">
    <source>
        <dbReference type="Proteomes" id="UP000031575"/>
    </source>
</evidence>
<accession>A0A0C2EN17</accession>
<dbReference type="CDD" id="cd19071">
    <property type="entry name" value="AKR_AKR1-5-like"/>
    <property type="match status" value="1"/>
</dbReference>
<comment type="caution">
    <text evidence="8">The sequence shown here is derived from an EMBL/GenBank/DDBJ whole genome shotgun (WGS) entry which is preliminary data.</text>
</comment>
<feature type="binding site" evidence="5">
    <location>
        <position position="106"/>
    </location>
    <ligand>
        <name>substrate</name>
    </ligand>
</feature>
<dbReference type="InterPro" id="IPR036812">
    <property type="entry name" value="NAD(P)_OxRdtase_dom_sf"/>
</dbReference>
<sequence length="300" mass="33545">MHSVFTLNTGAKIPALGLGTWNDKDAQEEAVLTALQEGYRHIDTAAIYGTEEAVGRAIQRSKVPREELFITTKLWRADMKPADVEPALDASLKKLQLDYVDLYLMHWPAAQLPGAKTQTGDVDFVDTYHAMEKLVGPQGKTRAIGVCNFSRAELDRLLAHTAVVPAVHQMEMHPWLQQTDFAIYNRGLGITITQYSPFGNQNDTYGAHAERLLDDPTLKRIGAKYDKTSAQTALAWGIGHGHVVIPKSKTAERIKQNLGGDFRLHPEDIQEIDRLDRKKRFNDDSDAGYTYFADLDGKQK</sequence>
<evidence type="ECO:0000313" key="8">
    <source>
        <dbReference type="EMBL" id="KIH87514.1"/>
    </source>
</evidence>
<dbReference type="PRINTS" id="PR00069">
    <property type="entry name" value="ALDKETRDTASE"/>
</dbReference>
<dbReference type="OrthoDB" id="416253at2759"/>
<feature type="site" description="Lowers pKa of active site Tyr" evidence="6">
    <location>
        <position position="73"/>
    </location>
</feature>
<dbReference type="AlphaFoldDB" id="A0A0C2EN17"/>
<dbReference type="VEuPathDB" id="FungiDB:SPBR_05212"/>
<gene>
    <name evidence="8" type="ORF">SPBR_05212</name>
</gene>
<keyword evidence="2" id="KW-0521">NADP</keyword>
<dbReference type="Proteomes" id="UP000031575">
    <property type="component" value="Unassembled WGS sequence"/>
</dbReference>
<dbReference type="GO" id="GO:0016616">
    <property type="term" value="F:oxidoreductase activity, acting on the CH-OH group of donors, NAD or NADP as acceptor"/>
    <property type="evidence" value="ECO:0007669"/>
    <property type="project" value="UniProtKB-ARBA"/>
</dbReference>
<evidence type="ECO:0000256" key="1">
    <source>
        <dbReference type="ARBA" id="ARBA00007905"/>
    </source>
</evidence>
<evidence type="ECO:0000259" key="7">
    <source>
        <dbReference type="Pfam" id="PF00248"/>
    </source>
</evidence>
<keyword evidence="9" id="KW-1185">Reference proteome</keyword>
<dbReference type="HOGENOM" id="CLU_023205_0_0_1"/>
<evidence type="ECO:0000256" key="4">
    <source>
        <dbReference type="PIRSR" id="PIRSR000097-1"/>
    </source>
</evidence>
<proteinExistence type="inferred from homology"/>
<comment type="similarity">
    <text evidence="1">Belongs to the aldo/keto reductase family.</text>
</comment>
<evidence type="ECO:0000256" key="6">
    <source>
        <dbReference type="PIRSR" id="PIRSR000097-3"/>
    </source>
</evidence>
<organism evidence="8 9">
    <name type="scientific">Sporothrix brasiliensis 5110</name>
    <dbReference type="NCBI Taxonomy" id="1398154"/>
    <lineage>
        <taxon>Eukaryota</taxon>
        <taxon>Fungi</taxon>
        <taxon>Dikarya</taxon>
        <taxon>Ascomycota</taxon>
        <taxon>Pezizomycotina</taxon>
        <taxon>Sordariomycetes</taxon>
        <taxon>Sordariomycetidae</taxon>
        <taxon>Ophiostomatales</taxon>
        <taxon>Ophiostomataceae</taxon>
        <taxon>Sporothrix</taxon>
    </lineage>
</organism>
<reference evidence="8 9" key="1">
    <citation type="journal article" date="2014" name="BMC Genomics">
        <title>Comparative genomics of the major fungal agents of human and animal Sporotrichosis: Sporothrix schenckii and Sporothrix brasiliensis.</title>
        <authorList>
            <person name="Teixeira M.M."/>
            <person name="de Almeida L.G."/>
            <person name="Kubitschek-Barreira P."/>
            <person name="Alves F.L."/>
            <person name="Kioshima E.S."/>
            <person name="Abadio A.K."/>
            <person name="Fernandes L."/>
            <person name="Derengowski L.S."/>
            <person name="Ferreira K.S."/>
            <person name="Souza R.C."/>
            <person name="Ruiz J.C."/>
            <person name="de Andrade N.C."/>
            <person name="Paes H.C."/>
            <person name="Nicola A.M."/>
            <person name="Albuquerque P."/>
            <person name="Gerber A.L."/>
            <person name="Martins V.P."/>
            <person name="Peconick L.D."/>
            <person name="Neto A.V."/>
            <person name="Chaucanez C.B."/>
            <person name="Silva P.A."/>
            <person name="Cunha O.L."/>
            <person name="de Oliveira F.F."/>
            <person name="dos Santos T.C."/>
            <person name="Barros A.L."/>
            <person name="Soares M.A."/>
            <person name="de Oliveira L.M."/>
            <person name="Marini M.M."/>
            <person name="Villalobos-Duno H."/>
            <person name="Cunha M.M."/>
            <person name="de Hoog S."/>
            <person name="da Silveira J.F."/>
            <person name="Henrissat B."/>
            <person name="Nino-Vega G.A."/>
            <person name="Cisalpino P.S."/>
            <person name="Mora-Montes H.M."/>
            <person name="Almeida S.R."/>
            <person name="Stajich J.E."/>
            <person name="Lopes-Bezerra L.M."/>
            <person name="Vasconcelos A.T."/>
            <person name="Felipe M.S."/>
        </authorList>
    </citation>
    <scope>NUCLEOTIDE SEQUENCE [LARGE SCALE GENOMIC DNA]</scope>
    <source>
        <strain evidence="8 9">5110</strain>
    </source>
</reference>
<dbReference type="PROSITE" id="PS50890">
    <property type="entry name" value="PUA"/>
    <property type="match status" value="1"/>
</dbReference>
<name>A0A0C2EN17_9PEZI</name>
<keyword evidence="3" id="KW-0560">Oxidoreductase</keyword>
<dbReference type="PANTHER" id="PTHR43827">
    <property type="entry name" value="2,5-DIKETO-D-GLUCONIC ACID REDUCTASE"/>
    <property type="match status" value="1"/>
</dbReference>
<evidence type="ECO:0000256" key="3">
    <source>
        <dbReference type="ARBA" id="ARBA00023002"/>
    </source>
</evidence>
<feature type="domain" description="NADP-dependent oxidoreductase" evidence="7">
    <location>
        <begin position="16"/>
        <end position="276"/>
    </location>
</feature>
<evidence type="ECO:0000256" key="5">
    <source>
        <dbReference type="PIRSR" id="PIRSR000097-2"/>
    </source>
</evidence>
<dbReference type="RefSeq" id="XP_040615524.1">
    <property type="nucleotide sequence ID" value="XM_040763489.1"/>
</dbReference>
<dbReference type="PANTHER" id="PTHR43827:SF3">
    <property type="entry name" value="NADP-DEPENDENT OXIDOREDUCTASE DOMAIN-CONTAINING PROTEIN"/>
    <property type="match status" value="1"/>
</dbReference>
<dbReference type="EMBL" id="AWTV01000010">
    <property type="protein sequence ID" value="KIH87514.1"/>
    <property type="molecule type" value="Genomic_DNA"/>
</dbReference>
<dbReference type="FunFam" id="3.20.20.100:FF:000002">
    <property type="entry name" value="2,5-diketo-D-gluconic acid reductase A"/>
    <property type="match status" value="1"/>
</dbReference>
<dbReference type="SUPFAM" id="SSF51430">
    <property type="entry name" value="NAD(P)-linked oxidoreductase"/>
    <property type="match status" value="1"/>
</dbReference>
<dbReference type="PROSITE" id="PS00798">
    <property type="entry name" value="ALDOKETO_REDUCTASE_1"/>
    <property type="match status" value="1"/>
</dbReference>
<dbReference type="Gene3D" id="3.20.20.100">
    <property type="entry name" value="NADP-dependent oxidoreductase domain"/>
    <property type="match status" value="1"/>
</dbReference>
<dbReference type="PIRSF" id="PIRSF000097">
    <property type="entry name" value="AKR"/>
    <property type="match status" value="1"/>
</dbReference>
<dbReference type="GeneID" id="63678410"/>
<evidence type="ECO:0000256" key="2">
    <source>
        <dbReference type="ARBA" id="ARBA00022857"/>
    </source>
</evidence>
<dbReference type="Pfam" id="PF00248">
    <property type="entry name" value="Aldo_ket_red"/>
    <property type="match status" value="1"/>
</dbReference>
<dbReference type="InterPro" id="IPR018170">
    <property type="entry name" value="Aldo/ket_reductase_CS"/>
</dbReference>
<dbReference type="InterPro" id="IPR023210">
    <property type="entry name" value="NADP_OxRdtase_dom"/>
</dbReference>